<dbReference type="AlphaFoldDB" id="A0A1I3BVQ4"/>
<accession>A0A1I3BVQ4</accession>
<evidence type="ECO:0000256" key="3">
    <source>
        <dbReference type="ARBA" id="ARBA00022448"/>
    </source>
</evidence>
<dbReference type="InterPro" id="IPR013563">
    <property type="entry name" value="Oligopep_ABC_C"/>
</dbReference>
<dbReference type="PANTHER" id="PTHR43297:SF2">
    <property type="entry name" value="DIPEPTIDE TRANSPORT ATP-BINDING PROTEIN DPPD"/>
    <property type="match status" value="1"/>
</dbReference>
<evidence type="ECO:0000313" key="10">
    <source>
        <dbReference type="Proteomes" id="UP000199377"/>
    </source>
</evidence>
<dbReference type="SMART" id="SM00382">
    <property type="entry name" value="AAA"/>
    <property type="match status" value="2"/>
</dbReference>
<dbReference type="Pfam" id="PF08352">
    <property type="entry name" value="oligo_HPY"/>
    <property type="match status" value="2"/>
</dbReference>
<dbReference type="InterPro" id="IPR003439">
    <property type="entry name" value="ABC_transporter-like_ATP-bd"/>
</dbReference>
<evidence type="ECO:0000256" key="2">
    <source>
        <dbReference type="ARBA" id="ARBA00005417"/>
    </source>
</evidence>
<keyword evidence="5" id="KW-0547">Nucleotide-binding</keyword>
<dbReference type="InterPro" id="IPR003593">
    <property type="entry name" value="AAA+_ATPase"/>
</dbReference>
<dbReference type="Proteomes" id="UP000199377">
    <property type="component" value="Unassembled WGS sequence"/>
</dbReference>
<dbReference type="SUPFAM" id="SSF52540">
    <property type="entry name" value="P-loop containing nucleoside triphosphate hydrolases"/>
    <property type="match status" value="2"/>
</dbReference>
<dbReference type="FunFam" id="3.40.50.300:FF:000016">
    <property type="entry name" value="Oligopeptide ABC transporter ATP-binding component"/>
    <property type="match status" value="1"/>
</dbReference>
<dbReference type="NCBIfam" id="NF007739">
    <property type="entry name" value="PRK10419.1"/>
    <property type="match status" value="2"/>
</dbReference>
<dbReference type="PANTHER" id="PTHR43297">
    <property type="entry name" value="OLIGOPEPTIDE TRANSPORT ATP-BINDING PROTEIN APPD"/>
    <property type="match status" value="1"/>
</dbReference>
<dbReference type="GO" id="GO:0055085">
    <property type="term" value="P:transmembrane transport"/>
    <property type="evidence" value="ECO:0007669"/>
    <property type="project" value="UniProtKB-ARBA"/>
</dbReference>
<evidence type="ECO:0000256" key="6">
    <source>
        <dbReference type="ARBA" id="ARBA00022840"/>
    </source>
</evidence>
<comment type="subcellular location">
    <subcellularLocation>
        <location evidence="1">Cell inner membrane</location>
        <topology evidence="1">Peripheral membrane protein</topology>
    </subcellularLocation>
</comment>
<evidence type="ECO:0000256" key="4">
    <source>
        <dbReference type="ARBA" id="ARBA00022475"/>
    </source>
</evidence>
<dbReference type="GO" id="GO:0016887">
    <property type="term" value="F:ATP hydrolysis activity"/>
    <property type="evidence" value="ECO:0007669"/>
    <property type="project" value="InterPro"/>
</dbReference>
<dbReference type="GO" id="GO:0005886">
    <property type="term" value="C:plasma membrane"/>
    <property type="evidence" value="ECO:0007669"/>
    <property type="project" value="UniProtKB-SubCell"/>
</dbReference>
<evidence type="ECO:0000256" key="1">
    <source>
        <dbReference type="ARBA" id="ARBA00004417"/>
    </source>
</evidence>
<keyword evidence="3" id="KW-0813">Transport</keyword>
<dbReference type="EMBL" id="FOQH01000001">
    <property type="protein sequence ID" value="SFH66146.1"/>
    <property type="molecule type" value="Genomic_DNA"/>
</dbReference>
<keyword evidence="4" id="KW-1003">Cell membrane</keyword>
<dbReference type="STRING" id="1114924.SAMN05216258_101367"/>
<dbReference type="PROSITE" id="PS50893">
    <property type="entry name" value="ABC_TRANSPORTER_2"/>
    <property type="match status" value="2"/>
</dbReference>
<sequence length="557" mass="59326">MKMSPEVQAEAALRPILEIEDLRIAFSGRGGESEAVKGVSLSVAPGEVLGLVGESGSGKTVTMLAAAGLLERNGRIAGGKVRIAGQDVTRASRGMLRPIRGAVISMIFQNPRAALNPIRAVGDQIADAIRAHERVSKAQARERAIALLADVKFPRPEAQARAYPHELSGGMCQRAMIAVALACNPKLLIADEPTTGLDPTTQKSVMDLLAGLIAERGMAMVLITHDLAMAAEYCGRVAVMEQGLLVETGLPRRIFLAPRHPYTQRLVAASPTRGARIEDLVPPGALPALPAAPAPTIGRPHLLEVVGLQKDFGNGAKAVDGVSFTLNAGQSLGLVGESGSGKSTTSRLVCRLLDADAGAIVFDGQDLAATAEKDFHRSPRRSDIQLVFQDPTDSLNPRFTARECIADPLRRLGGLRGRALEAKVRETADLVSFPQALLDRLPHQLSGGQKARVGIGRAVCLEPKLMVLDEPTAALDVSVQAVVLHLLERLRRELGMAYLFVSHDLNVVRMMCADTLVMKSGRIVEAAPTEKLFTAPDHPYTRSLLAAVPSLDALKDD</sequence>
<dbReference type="NCBIfam" id="NF008453">
    <property type="entry name" value="PRK11308.1"/>
    <property type="match status" value="2"/>
</dbReference>
<reference evidence="9 10" key="1">
    <citation type="submission" date="2016-10" db="EMBL/GenBank/DDBJ databases">
        <authorList>
            <person name="de Groot N.N."/>
        </authorList>
    </citation>
    <scope>NUCLEOTIDE SEQUENCE [LARGE SCALE GENOMIC DNA]</scope>
    <source>
        <strain evidence="9 10">CGMCC 1.11030</strain>
    </source>
</reference>
<keyword evidence="6 9" id="KW-0067">ATP-binding</keyword>
<keyword evidence="7" id="KW-0472">Membrane</keyword>
<dbReference type="InterPro" id="IPR027417">
    <property type="entry name" value="P-loop_NTPase"/>
</dbReference>
<dbReference type="InterPro" id="IPR017871">
    <property type="entry name" value="ABC_transporter-like_CS"/>
</dbReference>
<organism evidence="9 10">
    <name type="scientific">Albimonas pacifica</name>
    <dbReference type="NCBI Taxonomy" id="1114924"/>
    <lineage>
        <taxon>Bacteria</taxon>
        <taxon>Pseudomonadati</taxon>
        <taxon>Pseudomonadota</taxon>
        <taxon>Alphaproteobacteria</taxon>
        <taxon>Rhodobacterales</taxon>
        <taxon>Paracoccaceae</taxon>
        <taxon>Albimonas</taxon>
    </lineage>
</organism>
<gene>
    <name evidence="9" type="ORF">SAMN05216258_101367</name>
</gene>
<dbReference type="GO" id="GO:0015833">
    <property type="term" value="P:peptide transport"/>
    <property type="evidence" value="ECO:0007669"/>
    <property type="project" value="InterPro"/>
</dbReference>
<protein>
    <submittedName>
        <fullName evidence="9">Peptide/nickel transport system ATP-binding protein</fullName>
    </submittedName>
</protein>
<dbReference type="Gene3D" id="3.40.50.300">
    <property type="entry name" value="P-loop containing nucleotide triphosphate hydrolases"/>
    <property type="match status" value="2"/>
</dbReference>
<dbReference type="GO" id="GO:0005524">
    <property type="term" value="F:ATP binding"/>
    <property type="evidence" value="ECO:0007669"/>
    <property type="project" value="UniProtKB-KW"/>
</dbReference>
<dbReference type="InterPro" id="IPR050388">
    <property type="entry name" value="ABC_Ni/Peptide_Import"/>
</dbReference>
<evidence type="ECO:0000256" key="7">
    <source>
        <dbReference type="ARBA" id="ARBA00023136"/>
    </source>
</evidence>
<proteinExistence type="inferred from homology"/>
<keyword evidence="10" id="KW-1185">Reference proteome</keyword>
<feature type="domain" description="ABC transporter" evidence="8">
    <location>
        <begin position="17"/>
        <end position="267"/>
    </location>
</feature>
<dbReference type="PROSITE" id="PS00211">
    <property type="entry name" value="ABC_TRANSPORTER_1"/>
    <property type="match status" value="2"/>
</dbReference>
<evidence type="ECO:0000256" key="5">
    <source>
        <dbReference type="ARBA" id="ARBA00022741"/>
    </source>
</evidence>
<feature type="domain" description="ABC transporter" evidence="8">
    <location>
        <begin position="303"/>
        <end position="545"/>
    </location>
</feature>
<comment type="similarity">
    <text evidence="2">Belongs to the ABC transporter superfamily.</text>
</comment>
<evidence type="ECO:0000259" key="8">
    <source>
        <dbReference type="PROSITE" id="PS50893"/>
    </source>
</evidence>
<name>A0A1I3BVQ4_9RHOB</name>
<evidence type="ECO:0000313" key="9">
    <source>
        <dbReference type="EMBL" id="SFH66146.1"/>
    </source>
</evidence>
<dbReference type="CDD" id="cd03257">
    <property type="entry name" value="ABC_NikE_OppD_transporters"/>
    <property type="match status" value="2"/>
</dbReference>
<dbReference type="Pfam" id="PF00005">
    <property type="entry name" value="ABC_tran"/>
    <property type="match status" value="2"/>
</dbReference>